<evidence type="ECO:0000313" key="1">
    <source>
        <dbReference type="EMBL" id="QDS98968.1"/>
    </source>
</evidence>
<reference evidence="1 2" key="1">
    <citation type="submission" date="2019-02" db="EMBL/GenBank/DDBJ databases">
        <title>Deep-cultivation of Planctomycetes and their phenomic and genomic characterization uncovers novel biology.</title>
        <authorList>
            <person name="Wiegand S."/>
            <person name="Jogler M."/>
            <person name="Boedeker C."/>
            <person name="Pinto D."/>
            <person name="Vollmers J."/>
            <person name="Rivas-Marin E."/>
            <person name="Kohn T."/>
            <person name="Peeters S.H."/>
            <person name="Heuer A."/>
            <person name="Rast P."/>
            <person name="Oberbeckmann S."/>
            <person name="Bunk B."/>
            <person name="Jeske O."/>
            <person name="Meyerdierks A."/>
            <person name="Storesund J.E."/>
            <person name="Kallscheuer N."/>
            <person name="Luecker S."/>
            <person name="Lage O.M."/>
            <person name="Pohl T."/>
            <person name="Merkel B.J."/>
            <person name="Hornburger P."/>
            <person name="Mueller R.-W."/>
            <person name="Bruemmer F."/>
            <person name="Labrenz M."/>
            <person name="Spormann A.M."/>
            <person name="Op den Camp H."/>
            <person name="Overmann J."/>
            <person name="Amann R."/>
            <person name="Jetten M.S.M."/>
            <person name="Mascher T."/>
            <person name="Medema M.H."/>
            <person name="Devos D.P."/>
            <person name="Kaster A.-K."/>
            <person name="Ovreas L."/>
            <person name="Rohde M."/>
            <person name="Galperin M.Y."/>
            <person name="Jogler C."/>
        </authorList>
    </citation>
    <scope>NUCLEOTIDE SEQUENCE [LARGE SCALE GENOMIC DNA]</scope>
    <source>
        <strain evidence="1 2">HG15A2</strain>
    </source>
</reference>
<organism evidence="1 2">
    <name type="scientific">Adhaeretor mobilis</name>
    <dbReference type="NCBI Taxonomy" id="1930276"/>
    <lineage>
        <taxon>Bacteria</taxon>
        <taxon>Pseudomonadati</taxon>
        <taxon>Planctomycetota</taxon>
        <taxon>Planctomycetia</taxon>
        <taxon>Pirellulales</taxon>
        <taxon>Lacipirellulaceae</taxon>
        <taxon>Adhaeretor</taxon>
    </lineage>
</organism>
<gene>
    <name evidence="1" type="ORF">HG15A2_22570</name>
</gene>
<keyword evidence="2" id="KW-1185">Reference proteome</keyword>
<dbReference type="AlphaFoldDB" id="A0A517MVS0"/>
<sequence length="302" mass="33312">MELSRHLRRLHEATIWCYQGNTLEPATEPAAWASLALGSHGDRLAALRPARWLAEQQQANGAVGVSRKLQTPRWPTSLAMLAWYFADQWNEADNFELPLKKATEWTLQDHGRAGPVSRQAGHDTTLAGWSWAADTHSWMEPTCFFVKALTQLGLAKHPRVQTGVRMIVDRLLPAGGCNYGNTFVLGQELLPHVQPTGIAMWALADHPTDDPRVTASLDYLLRKIEADSSAASLSFALLGLTAHDQRPSKANELVLRKLKHLDEIGSKATYPLSLLLLAAHEQPFVPKRNVAANLDEQTVSAG</sequence>
<name>A0A517MVS0_9BACT</name>
<dbReference type="OrthoDB" id="5451915at2"/>
<dbReference type="Gene3D" id="1.50.10.20">
    <property type="match status" value="1"/>
</dbReference>
<proteinExistence type="predicted"/>
<dbReference type="Proteomes" id="UP000319852">
    <property type="component" value="Chromosome"/>
</dbReference>
<dbReference type="RefSeq" id="WP_145060259.1">
    <property type="nucleotide sequence ID" value="NZ_CP036263.1"/>
</dbReference>
<dbReference type="InterPro" id="IPR008930">
    <property type="entry name" value="Terpenoid_cyclase/PrenylTrfase"/>
</dbReference>
<dbReference type="EMBL" id="CP036263">
    <property type="protein sequence ID" value="QDS98968.1"/>
    <property type="molecule type" value="Genomic_DNA"/>
</dbReference>
<dbReference type="KEGG" id="amob:HG15A2_22570"/>
<protein>
    <submittedName>
        <fullName evidence="1">Uncharacterized protein</fullName>
    </submittedName>
</protein>
<dbReference type="SUPFAM" id="SSF48239">
    <property type="entry name" value="Terpenoid cyclases/Protein prenyltransferases"/>
    <property type="match status" value="1"/>
</dbReference>
<accession>A0A517MVS0</accession>
<evidence type="ECO:0000313" key="2">
    <source>
        <dbReference type="Proteomes" id="UP000319852"/>
    </source>
</evidence>